<dbReference type="SMART" id="SM00028">
    <property type="entry name" value="TPR"/>
    <property type="match status" value="3"/>
</dbReference>
<dbReference type="Gene3D" id="6.10.140.2220">
    <property type="match status" value="1"/>
</dbReference>
<evidence type="ECO:0000256" key="2">
    <source>
        <dbReference type="ARBA" id="ARBA00022679"/>
    </source>
</evidence>
<dbReference type="InterPro" id="IPR046341">
    <property type="entry name" value="SET_dom_sf"/>
</dbReference>
<dbReference type="Pfam" id="PF01753">
    <property type="entry name" value="zf-MYND"/>
    <property type="match status" value="1"/>
</dbReference>
<accession>A0A9P0MPE4</accession>
<dbReference type="InterPro" id="IPR002893">
    <property type="entry name" value="Znf_MYND"/>
</dbReference>
<keyword evidence="5 10" id="KW-0863">Zinc-finger</keyword>
<dbReference type="GO" id="GO:0008757">
    <property type="term" value="F:S-adenosylmethionine-dependent methyltransferase activity"/>
    <property type="evidence" value="ECO:0007669"/>
    <property type="project" value="UniProtKB-ARBA"/>
</dbReference>
<dbReference type="GO" id="GO:0008270">
    <property type="term" value="F:zinc ion binding"/>
    <property type="evidence" value="ECO:0007669"/>
    <property type="project" value="UniProtKB-KW"/>
</dbReference>
<keyword evidence="4" id="KW-0479">Metal-binding</keyword>
<evidence type="ECO:0000256" key="11">
    <source>
        <dbReference type="PROSITE-ProRule" id="PRU00339"/>
    </source>
</evidence>
<reference evidence="14" key="1">
    <citation type="submission" date="2022-01" db="EMBL/GenBank/DDBJ databases">
        <authorList>
            <person name="King R."/>
        </authorList>
    </citation>
    <scope>NUCLEOTIDE SEQUENCE</scope>
</reference>
<feature type="domain" description="SET" evidence="12">
    <location>
        <begin position="226"/>
        <end position="502"/>
    </location>
</feature>
<evidence type="ECO:0000313" key="14">
    <source>
        <dbReference type="EMBL" id="CAH1402398.1"/>
    </source>
</evidence>
<dbReference type="GO" id="GO:0042826">
    <property type="term" value="F:histone deacetylase binding"/>
    <property type="evidence" value="ECO:0007669"/>
    <property type="project" value="TreeGrafter"/>
</dbReference>
<evidence type="ECO:0000256" key="4">
    <source>
        <dbReference type="ARBA" id="ARBA00022723"/>
    </source>
</evidence>
<organism evidence="14 15">
    <name type="scientific">Nezara viridula</name>
    <name type="common">Southern green stink bug</name>
    <name type="synonym">Cimex viridulus</name>
    <dbReference type="NCBI Taxonomy" id="85310"/>
    <lineage>
        <taxon>Eukaryota</taxon>
        <taxon>Metazoa</taxon>
        <taxon>Ecdysozoa</taxon>
        <taxon>Arthropoda</taxon>
        <taxon>Hexapoda</taxon>
        <taxon>Insecta</taxon>
        <taxon>Pterygota</taxon>
        <taxon>Neoptera</taxon>
        <taxon>Paraneoptera</taxon>
        <taxon>Hemiptera</taxon>
        <taxon>Heteroptera</taxon>
        <taxon>Panheteroptera</taxon>
        <taxon>Pentatomomorpha</taxon>
        <taxon>Pentatomoidea</taxon>
        <taxon>Pentatomidae</taxon>
        <taxon>Pentatominae</taxon>
        <taxon>Nezara</taxon>
    </lineage>
</organism>
<dbReference type="PANTHER" id="PTHR46165">
    <property type="entry name" value="SET AND MYND DOMAIN-CONTAINING PROTEIN 4"/>
    <property type="match status" value="1"/>
</dbReference>
<evidence type="ECO:0000313" key="15">
    <source>
        <dbReference type="Proteomes" id="UP001152798"/>
    </source>
</evidence>
<evidence type="ECO:0000256" key="1">
    <source>
        <dbReference type="ARBA" id="ARBA00022603"/>
    </source>
</evidence>
<dbReference type="SUPFAM" id="SSF144232">
    <property type="entry name" value="HIT/MYND zinc finger-like"/>
    <property type="match status" value="1"/>
</dbReference>
<evidence type="ECO:0000256" key="9">
    <source>
        <dbReference type="ARBA" id="ARBA00093680"/>
    </source>
</evidence>
<evidence type="ECO:0000259" key="12">
    <source>
        <dbReference type="PROSITE" id="PS50280"/>
    </source>
</evidence>
<dbReference type="Gene3D" id="1.25.40.10">
    <property type="entry name" value="Tetratricopeptide repeat domain"/>
    <property type="match status" value="1"/>
</dbReference>
<feature type="domain" description="MYND-type" evidence="13">
    <location>
        <begin position="271"/>
        <end position="310"/>
    </location>
</feature>
<gene>
    <name evidence="14" type="ORF">NEZAVI_LOCUS11224</name>
</gene>
<dbReference type="Pfam" id="PF00856">
    <property type="entry name" value="SET"/>
    <property type="match status" value="1"/>
</dbReference>
<dbReference type="Gene3D" id="2.170.270.10">
    <property type="entry name" value="SET domain"/>
    <property type="match status" value="1"/>
</dbReference>
<dbReference type="Gene3D" id="1.10.220.160">
    <property type="match status" value="1"/>
</dbReference>
<dbReference type="GO" id="GO:0032259">
    <property type="term" value="P:methylation"/>
    <property type="evidence" value="ECO:0007669"/>
    <property type="project" value="UniProtKB-KW"/>
</dbReference>
<dbReference type="PROSITE" id="PS50865">
    <property type="entry name" value="ZF_MYND_2"/>
    <property type="match status" value="1"/>
</dbReference>
<dbReference type="GO" id="GO:0008276">
    <property type="term" value="F:protein methyltransferase activity"/>
    <property type="evidence" value="ECO:0007669"/>
    <property type="project" value="UniProtKB-ARBA"/>
</dbReference>
<dbReference type="SUPFAM" id="SSF48452">
    <property type="entry name" value="TPR-like"/>
    <property type="match status" value="1"/>
</dbReference>
<dbReference type="Proteomes" id="UP001152798">
    <property type="component" value="Chromosome 5"/>
</dbReference>
<dbReference type="InterPro" id="IPR044421">
    <property type="entry name" value="SMYD4_SET"/>
</dbReference>
<dbReference type="PROSITE" id="PS50005">
    <property type="entry name" value="TPR"/>
    <property type="match status" value="1"/>
</dbReference>
<dbReference type="InterPro" id="IPR019734">
    <property type="entry name" value="TPR_rpt"/>
</dbReference>
<keyword evidence="1" id="KW-0489">Methyltransferase</keyword>
<keyword evidence="11" id="KW-0802">TPR repeat</keyword>
<dbReference type="CDD" id="cd10536">
    <property type="entry name" value="SET_SMYD4"/>
    <property type="match status" value="1"/>
</dbReference>
<comment type="function">
    <text evidence="7">Protein-lysine N-methyltransferase. Monomethylates PRMT5, modulating its transcriptional activity. May also act as a histone methyltransferase. Plays a critical role in cardiac development. Acts as a key epigenetic regulator of gene expression during cardiac development via its dual activities as a methyltransferase and negative regulator of HDAC1.</text>
</comment>
<proteinExistence type="predicted"/>
<dbReference type="GO" id="GO:0008170">
    <property type="term" value="F:N-methyltransferase activity"/>
    <property type="evidence" value="ECO:0007669"/>
    <property type="project" value="UniProtKB-ARBA"/>
</dbReference>
<dbReference type="InterPro" id="IPR052097">
    <property type="entry name" value="SET-MYND_domain_protein"/>
</dbReference>
<protein>
    <recommendedName>
        <fullName evidence="8">Protein-lysine N-methyltransferase SMYD4</fullName>
    </recommendedName>
    <alternativeName>
        <fullName evidence="9">SET and MYND domain-containing protein 4</fullName>
    </alternativeName>
</protein>
<evidence type="ECO:0000256" key="6">
    <source>
        <dbReference type="ARBA" id="ARBA00022833"/>
    </source>
</evidence>
<evidence type="ECO:0000256" key="3">
    <source>
        <dbReference type="ARBA" id="ARBA00022691"/>
    </source>
</evidence>
<dbReference type="GO" id="GO:0042051">
    <property type="term" value="P:compound eye photoreceptor development"/>
    <property type="evidence" value="ECO:0007669"/>
    <property type="project" value="TreeGrafter"/>
</dbReference>
<sequence length="651" mass="75596">MLESNDTAYLKQCYLNFKKGLNDNQLTHFSKLKNDFQRFDYINGLQVIFPMINKTSNGKDKNEAKIIKNNGNNAFQTANYDLALKLYTKSLMKSPIDEENNEISIIRANRSAALYHLEEYQAALNDIEAALRHGYPKDLIYKIKDRKARCLLALKQNKAALHILKQTLIALDDAKLPLERRMKWQKDLQIMITMMTKNKLADEKIKQKKQDRIHGESNKLYPALNNSIEIKYDQYSGRYAEAKRDIELGEVFLCEDPHCSVLLENQCETHCFHCMKSIAAGEPCPLCDRVKFCSERCQKLALSTYHLIECPILQALWESGISITCLMALRIISQKNPQYFFDLENILMENNKDQIWNKKQYSFKDYCAVNQLVRHEEKRTIDALIHKSYIAVFLFRCLEETSYFKDIPSNEQKKYFTLIGGLLLQNLQLLQFNAHEIFDLQTLELDLTKSKSRFIGGGLYPTLALFNHSCDPCFVRYFQGTKVFAKAIKPIRAGEIVSENYGPIFTEVEKSRRQNELRERYWFDCKCIPCTEEWPLLNEMDNDGLRFRCDNKRCTNVIIVPTTTTDFIIKCSACGKNINILKGLKVLQDSEDLYRLGQNYLKNGESEKALAKYTELLILLDETLAPPFRDYHLCQQGLRTCYLTNGNIDKM</sequence>
<feature type="repeat" description="TPR" evidence="11">
    <location>
        <begin position="590"/>
        <end position="623"/>
    </location>
</feature>
<dbReference type="GO" id="GO:0005737">
    <property type="term" value="C:cytoplasm"/>
    <property type="evidence" value="ECO:0007669"/>
    <property type="project" value="TreeGrafter"/>
</dbReference>
<dbReference type="AlphaFoldDB" id="A0A9P0MPE4"/>
<evidence type="ECO:0000256" key="10">
    <source>
        <dbReference type="PROSITE-ProRule" id="PRU00134"/>
    </source>
</evidence>
<dbReference type="InterPro" id="IPR011990">
    <property type="entry name" value="TPR-like_helical_dom_sf"/>
</dbReference>
<dbReference type="EMBL" id="OV725081">
    <property type="protein sequence ID" value="CAH1402398.1"/>
    <property type="molecule type" value="Genomic_DNA"/>
</dbReference>
<evidence type="ECO:0000259" key="13">
    <source>
        <dbReference type="PROSITE" id="PS50865"/>
    </source>
</evidence>
<dbReference type="GO" id="GO:0005634">
    <property type="term" value="C:nucleus"/>
    <property type="evidence" value="ECO:0007669"/>
    <property type="project" value="TreeGrafter"/>
</dbReference>
<keyword evidence="15" id="KW-1185">Reference proteome</keyword>
<evidence type="ECO:0000256" key="8">
    <source>
        <dbReference type="ARBA" id="ARBA00093635"/>
    </source>
</evidence>
<dbReference type="PROSITE" id="PS50280">
    <property type="entry name" value="SET"/>
    <property type="match status" value="1"/>
</dbReference>
<evidence type="ECO:0000256" key="7">
    <source>
        <dbReference type="ARBA" id="ARBA00093423"/>
    </source>
</evidence>
<dbReference type="SUPFAM" id="SSF82199">
    <property type="entry name" value="SET domain"/>
    <property type="match status" value="1"/>
</dbReference>
<name>A0A9P0MPE4_NEZVI</name>
<keyword evidence="2" id="KW-0808">Transferase</keyword>
<dbReference type="OrthoDB" id="1028014at2759"/>
<dbReference type="InterPro" id="IPR001214">
    <property type="entry name" value="SET_dom"/>
</dbReference>
<keyword evidence="3" id="KW-0949">S-adenosyl-L-methionine</keyword>
<keyword evidence="6" id="KW-0862">Zinc</keyword>
<evidence type="ECO:0000256" key="5">
    <source>
        <dbReference type="ARBA" id="ARBA00022771"/>
    </source>
</evidence>
<dbReference type="PANTHER" id="PTHR46165:SF7">
    <property type="entry name" value="SET AND MYND DOMAIN-CONTAINING PROTEIN 4"/>
    <property type="match status" value="1"/>
</dbReference>